<evidence type="ECO:0000313" key="1">
    <source>
        <dbReference type="EMBL" id="NOV51680.1"/>
    </source>
</evidence>
<dbReference type="EMBL" id="GIIL01007954">
    <property type="protein sequence ID" value="NOV51680.1"/>
    <property type="molecule type" value="Transcribed_RNA"/>
</dbReference>
<organism evidence="1">
    <name type="scientific">Xenopsylla cheopis</name>
    <name type="common">Oriental rat flea</name>
    <name type="synonym">Pulex cheopis</name>
    <dbReference type="NCBI Taxonomy" id="163159"/>
    <lineage>
        <taxon>Eukaryota</taxon>
        <taxon>Metazoa</taxon>
        <taxon>Ecdysozoa</taxon>
        <taxon>Arthropoda</taxon>
        <taxon>Hexapoda</taxon>
        <taxon>Insecta</taxon>
        <taxon>Pterygota</taxon>
        <taxon>Neoptera</taxon>
        <taxon>Endopterygota</taxon>
        <taxon>Siphonaptera</taxon>
        <taxon>Pulicidae</taxon>
        <taxon>Xenopsyllinae</taxon>
        <taxon>Xenopsylla</taxon>
    </lineage>
</organism>
<proteinExistence type="predicted"/>
<protein>
    <submittedName>
        <fullName evidence="1">Putative secreted protein</fullName>
    </submittedName>
</protein>
<accession>A0A6M2E1B2</accession>
<name>A0A6M2E1B2_XENCH</name>
<sequence>MVGVVANMVIVVQEVAIMVSMVTAAELRIVEVFNLIEVMADDGIIAEVAEAVVEIVEVLVEVHIHRVLTGLATMLPGTKISSNGISNSGVELKTGIKIKRLNKIGLARIGIRIGSKIGISKIGEMVGKVMEHKIGASIGISGINRGNRQKETRQVQLAETPIQVVAISNIQPNLIQKEMGQILLQIKWLKCTKAGLNMLRHLLTMDSKVWRQLGQLAVIRRQLV</sequence>
<dbReference type="AlphaFoldDB" id="A0A6M2E1B2"/>
<reference evidence="1" key="1">
    <citation type="submission" date="2020-03" db="EMBL/GenBank/DDBJ databases">
        <title>Transcriptomic Profiling of the Digestive Tract of the Rat Flea, Xenopsylla cheopis, Following Blood Feeding and Infection with Yersinia pestis.</title>
        <authorList>
            <person name="Bland D.M."/>
            <person name="Martens C.A."/>
            <person name="Virtaneva K."/>
            <person name="Kanakabandi K."/>
            <person name="Long D."/>
            <person name="Rosenke R."/>
            <person name="Saturday G.A."/>
            <person name="Hoyt F.H."/>
            <person name="Bruno D.P."/>
            <person name="Ribeiro J.M.C."/>
            <person name="Hinnebusch J."/>
        </authorList>
    </citation>
    <scope>NUCLEOTIDE SEQUENCE</scope>
</reference>